<feature type="compositionally biased region" description="Low complexity" evidence="6">
    <location>
        <begin position="421"/>
        <end position="437"/>
    </location>
</feature>
<keyword evidence="5" id="KW-0175">Coiled coil</keyword>
<dbReference type="CDD" id="cd08368">
    <property type="entry name" value="LIM"/>
    <property type="match status" value="1"/>
</dbReference>
<keyword evidence="11" id="KW-1185">Reference proteome</keyword>
<dbReference type="SMART" id="SM00132">
    <property type="entry name" value="LIM"/>
    <property type="match status" value="2"/>
</dbReference>
<feature type="domain" description="LIM zinc-binding" evidence="7">
    <location>
        <begin position="100"/>
        <end position="159"/>
    </location>
</feature>
<dbReference type="GO" id="GO:0005737">
    <property type="term" value="C:cytoplasm"/>
    <property type="evidence" value="ECO:0007669"/>
    <property type="project" value="TreeGrafter"/>
</dbReference>
<keyword evidence="2 4" id="KW-0479">Metal-binding</keyword>
<evidence type="ECO:0000313" key="11">
    <source>
        <dbReference type="Proteomes" id="UP000266861"/>
    </source>
</evidence>
<feature type="compositionally biased region" description="Polar residues" evidence="6">
    <location>
        <begin position="331"/>
        <end position="340"/>
    </location>
</feature>
<evidence type="ECO:0000256" key="5">
    <source>
        <dbReference type="SAM" id="Coils"/>
    </source>
</evidence>
<dbReference type="SMART" id="SM00109">
    <property type="entry name" value="C1"/>
    <property type="match status" value="1"/>
</dbReference>
<keyword evidence="1" id="KW-0343">GTPase activation</keyword>
<evidence type="ECO:0000256" key="6">
    <source>
        <dbReference type="SAM" id="MobiDB-lite"/>
    </source>
</evidence>
<dbReference type="Pfam" id="PF00620">
    <property type="entry name" value="RhoGAP"/>
    <property type="match status" value="1"/>
</dbReference>
<dbReference type="AlphaFoldDB" id="A0A397IWF7"/>
<dbReference type="SUPFAM" id="SSF57889">
    <property type="entry name" value="Cysteine-rich domain"/>
    <property type="match status" value="1"/>
</dbReference>
<feature type="domain" description="Rho-GAP" evidence="9">
    <location>
        <begin position="939"/>
        <end position="1128"/>
    </location>
</feature>
<dbReference type="InterPro" id="IPR050729">
    <property type="entry name" value="Rho-GAP"/>
</dbReference>
<dbReference type="PANTHER" id="PTHR23176:SF129">
    <property type="entry name" value="RHO GTPASE ACTIVATING PROTEIN AT 16F, ISOFORM E-RELATED"/>
    <property type="match status" value="1"/>
</dbReference>
<keyword evidence="4" id="KW-0440">LIM domain</keyword>
<feature type="coiled-coil region" evidence="5">
    <location>
        <begin position="697"/>
        <end position="752"/>
    </location>
</feature>
<dbReference type="PROSITE" id="PS50238">
    <property type="entry name" value="RHOGAP"/>
    <property type="match status" value="1"/>
</dbReference>
<evidence type="ECO:0000259" key="9">
    <source>
        <dbReference type="PROSITE" id="PS50238"/>
    </source>
</evidence>
<evidence type="ECO:0000256" key="3">
    <source>
        <dbReference type="ARBA" id="ARBA00022833"/>
    </source>
</evidence>
<reference evidence="10 11" key="1">
    <citation type="submission" date="2018-08" db="EMBL/GenBank/DDBJ databases">
        <title>Genome and evolution of the arbuscular mycorrhizal fungus Diversispora epigaea (formerly Glomus versiforme) and its bacterial endosymbionts.</title>
        <authorList>
            <person name="Sun X."/>
            <person name="Fei Z."/>
            <person name="Harrison M."/>
        </authorList>
    </citation>
    <scope>NUCLEOTIDE SEQUENCE [LARGE SCALE GENOMIC DNA]</scope>
    <source>
        <strain evidence="10 11">IT104</strain>
    </source>
</reference>
<dbReference type="Gene3D" id="1.10.555.10">
    <property type="entry name" value="Rho GTPase activation protein"/>
    <property type="match status" value="1"/>
</dbReference>
<feature type="domain" description="LIM zinc-binding" evidence="7">
    <location>
        <begin position="43"/>
        <end position="99"/>
    </location>
</feature>
<dbReference type="InterPro" id="IPR046349">
    <property type="entry name" value="C1-like_sf"/>
</dbReference>
<dbReference type="InterPro" id="IPR002219">
    <property type="entry name" value="PKC_DAG/PE"/>
</dbReference>
<accession>A0A397IWF7</accession>
<dbReference type="InterPro" id="IPR001781">
    <property type="entry name" value="Znf_LIM"/>
</dbReference>
<feature type="compositionally biased region" description="Polar residues" evidence="6">
    <location>
        <begin position="508"/>
        <end position="524"/>
    </location>
</feature>
<keyword evidence="3 4" id="KW-0862">Zinc</keyword>
<feature type="region of interest" description="Disordered" evidence="6">
    <location>
        <begin position="505"/>
        <end position="546"/>
    </location>
</feature>
<feature type="compositionally biased region" description="Low complexity" evidence="6">
    <location>
        <begin position="351"/>
        <end position="366"/>
    </location>
</feature>
<feature type="region of interest" description="Disordered" evidence="6">
    <location>
        <begin position="1"/>
        <end position="36"/>
    </location>
</feature>
<dbReference type="SMART" id="SM00324">
    <property type="entry name" value="RhoGAP"/>
    <property type="match status" value="1"/>
</dbReference>
<dbReference type="OrthoDB" id="79452at2759"/>
<organism evidence="10 11">
    <name type="scientific">Diversispora epigaea</name>
    <dbReference type="NCBI Taxonomy" id="1348612"/>
    <lineage>
        <taxon>Eukaryota</taxon>
        <taxon>Fungi</taxon>
        <taxon>Fungi incertae sedis</taxon>
        <taxon>Mucoromycota</taxon>
        <taxon>Glomeromycotina</taxon>
        <taxon>Glomeromycetes</taxon>
        <taxon>Diversisporales</taxon>
        <taxon>Diversisporaceae</taxon>
        <taxon>Diversispora</taxon>
    </lineage>
</organism>
<dbReference type="GO" id="GO:0046872">
    <property type="term" value="F:metal ion binding"/>
    <property type="evidence" value="ECO:0007669"/>
    <property type="project" value="UniProtKB-KW"/>
</dbReference>
<protein>
    <recommendedName>
        <fullName evidence="12">RhoGAP-domain-containing protein</fullName>
    </recommendedName>
</protein>
<feature type="coiled-coil region" evidence="5">
    <location>
        <begin position="557"/>
        <end position="664"/>
    </location>
</feature>
<dbReference type="Gene3D" id="2.10.110.10">
    <property type="entry name" value="Cysteine Rich Protein"/>
    <property type="match status" value="2"/>
</dbReference>
<evidence type="ECO:0008006" key="12">
    <source>
        <dbReference type="Google" id="ProtNLM"/>
    </source>
</evidence>
<dbReference type="PANTHER" id="PTHR23176">
    <property type="entry name" value="RHO/RAC/CDC GTPASE-ACTIVATING PROTEIN"/>
    <property type="match status" value="1"/>
</dbReference>
<feature type="domain" description="Phorbol-ester/DAG-type" evidence="8">
    <location>
        <begin position="871"/>
        <end position="919"/>
    </location>
</feature>
<evidence type="ECO:0000259" key="8">
    <source>
        <dbReference type="PROSITE" id="PS50081"/>
    </source>
</evidence>
<name>A0A397IWF7_9GLOM</name>
<dbReference type="InterPro" id="IPR008936">
    <property type="entry name" value="Rho_GTPase_activation_prot"/>
</dbReference>
<sequence length="1140" mass="127653">MVDIDDTDETTDLGFMGDETTEPGYMGDENTDPGGMGDESTDPYCMGCKLQIEEGNVVSFGDGIWHVHCFRCAKCHGLVEHDSNLLLLSDGNPICENCSYDCHVCKEPIIDEAIMTGDDSFHVNCFRCRQCKSKIENLVFAKTNQGIYCMTCHHERVNKAKRAKENNGLSPMVKEKSLPSLPVEADQKNRRLGPPNQTIYPKRSFERNVSASALTKTSLDNLDNIQRAHTLPFSADAAVNRRHSRLFDGSSSISEVFKQKVSSPASKALEQLTRYNGHNKSESINDKVKIYGESPELSRRAGFFSKKNDSADNLSKALAKNRGEIIENHSRNASITSSRSEPNDGSVRTFSLSSQRSDMSDLSSRQSPPPPNSQERENSNLNQKPYSPPRKLKSQNQSLPHIEEYVMNPSNPPEFVSNSQTPRSNSPTTSYSNSPTSPKFPSLVPSIEPTPRKDSYLNGLEVGPPVLPPLSFFNGEEDPDLVHLVSSGKSHKDVRKNKRKSIIGKLSNGYSTPDFNGDNSSRFTPLSPERKKSESSLASLSSPENDIVIIEPDDSSTEQLENTNKEAEINYKKTKRASQKTFVEFSIAKEEFDNEVLLRQKAEATIEELRAQIELQNQDKERIEQMLKDSQSSEQELQELHSNLKEMSLQKEMMISEIELLAREKQAGLAGTFATNSTRDLSSSFAKHLSSQFDEVKQNYFLEIRSLKEELETLGQETEQLRRTKEQYIEDNAQLNSKNLELLAMNNELMRQIEINSKGKVTNGFHFFKKQNNNSSPEITIVHQKGHSKQSSTSNFDPDCTDGTAILSLPNVAHRNSVSRGATPKKFKWKKGGKVLNKILAAGDGRIPYLGAFSLANDSRTEINKKNPSRLHNWQPTSFPRPINCECCHEKMRSLSEIKCAGCGILIHAKCSFSYTNPCNNGEDSDSIINSNYTSMFGNDLTKQSESEGDDVPFLVQKCILAVEARGMDLDGIYRKSGGASQMRGIIAAFENGEDFDLDSPDQFNDICAVTSVLKQYLRELPDPLLTYDLYPNFLEAVSIEYFDEKIERFRQLLNCLPKVHLITTKYLLSHLDRVTKLESVNLMSPKNLSVVFGPTLLRGPNPNTEILDMTFKNSAIEFIIENAHALLLSTVDRSKDGFI</sequence>
<dbReference type="PROSITE" id="PS00479">
    <property type="entry name" value="ZF_DAG_PE_1"/>
    <property type="match status" value="1"/>
</dbReference>
<evidence type="ECO:0000256" key="1">
    <source>
        <dbReference type="ARBA" id="ARBA00022468"/>
    </source>
</evidence>
<dbReference type="Pfam" id="PF00412">
    <property type="entry name" value="LIM"/>
    <property type="match status" value="2"/>
</dbReference>
<comment type="caution">
    <text evidence="10">The sequence shown here is derived from an EMBL/GenBank/DDBJ whole genome shotgun (WGS) entry which is preliminary data.</text>
</comment>
<evidence type="ECO:0000259" key="7">
    <source>
        <dbReference type="PROSITE" id="PS50023"/>
    </source>
</evidence>
<dbReference type="FunFam" id="1.10.555.10:FF:000043">
    <property type="entry name" value="Rho GTPase activator Rga"/>
    <property type="match status" value="1"/>
</dbReference>
<dbReference type="PROSITE" id="PS00478">
    <property type="entry name" value="LIM_DOMAIN_1"/>
    <property type="match status" value="2"/>
</dbReference>
<feature type="compositionally biased region" description="Acidic residues" evidence="6">
    <location>
        <begin position="1"/>
        <end position="11"/>
    </location>
</feature>
<dbReference type="InterPro" id="IPR000198">
    <property type="entry name" value="RhoGAP_dom"/>
</dbReference>
<evidence type="ECO:0000256" key="2">
    <source>
        <dbReference type="ARBA" id="ARBA00022723"/>
    </source>
</evidence>
<dbReference type="GO" id="GO:0005096">
    <property type="term" value="F:GTPase activator activity"/>
    <property type="evidence" value="ECO:0007669"/>
    <property type="project" value="UniProtKB-KW"/>
</dbReference>
<evidence type="ECO:0000313" key="10">
    <source>
        <dbReference type="EMBL" id="RHZ80349.1"/>
    </source>
</evidence>
<proteinExistence type="predicted"/>
<dbReference type="EMBL" id="PQFF01000128">
    <property type="protein sequence ID" value="RHZ80349.1"/>
    <property type="molecule type" value="Genomic_DNA"/>
</dbReference>
<dbReference type="STRING" id="1348612.A0A397IWF7"/>
<feature type="region of interest" description="Disordered" evidence="6">
    <location>
        <begin position="323"/>
        <end position="452"/>
    </location>
</feature>
<dbReference type="PROSITE" id="PS50081">
    <property type="entry name" value="ZF_DAG_PE_2"/>
    <property type="match status" value="1"/>
</dbReference>
<gene>
    <name evidence="10" type="ORF">Glove_137g155</name>
</gene>
<evidence type="ECO:0000256" key="4">
    <source>
        <dbReference type="PROSITE-ProRule" id="PRU00125"/>
    </source>
</evidence>
<dbReference type="PROSITE" id="PS50023">
    <property type="entry name" value="LIM_DOMAIN_2"/>
    <property type="match status" value="2"/>
</dbReference>
<dbReference type="Proteomes" id="UP000266861">
    <property type="component" value="Unassembled WGS sequence"/>
</dbReference>
<dbReference type="Gene3D" id="3.30.60.20">
    <property type="match status" value="1"/>
</dbReference>
<dbReference type="CDD" id="cd00159">
    <property type="entry name" value="RhoGAP"/>
    <property type="match status" value="1"/>
</dbReference>
<dbReference type="GO" id="GO:0007165">
    <property type="term" value="P:signal transduction"/>
    <property type="evidence" value="ECO:0007669"/>
    <property type="project" value="InterPro"/>
</dbReference>
<dbReference type="SUPFAM" id="SSF48350">
    <property type="entry name" value="GTPase activation domain, GAP"/>
    <property type="match status" value="1"/>
</dbReference>